<dbReference type="InterPro" id="IPR049730">
    <property type="entry name" value="SNF2/RAD54-like_C"/>
</dbReference>
<dbReference type="InterPro" id="IPR001650">
    <property type="entry name" value="Helicase_C-like"/>
</dbReference>
<dbReference type="CDD" id="cd18793">
    <property type="entry name" value="SF2_C_SNF"/>
    <property type="match status" value="1"/>
</dbReference>
<dbReference type="GO" id="GO:0016787">
    <property type="term" value="F:hydrolase activity"/>
    <property type="evidence" value="ECO:0007669"/>
    <property type="project" value="UniProtKB-KW"/>
</dbReference>
<dbReference type="OMA" id="KCQTHEL"/>
<evidence type="ECO:0000259" key="5">
    <source>
        <dbReference type="PROSITE" id="PS51192"/>
    </source>
</evidence>
<dbReference type="SUPFAM" id="SSF52540">
    <property type="entry name" value="P-loop containing nucleoside triphosphate hydrolases"/>
    <property type="match status" value="2"/>
</dbReference>
<dbReference type="GO" id="GO:0000724">
    <property type="term" value="P:double-strand break repair via homologous recombination"/>
    <property type="evidence" value="ECO:0007669"/>
    <property type="project" value="TreeGrafter"/>
</dbReference>
<dbReference type="InterPro" id="IPR050496">
    <property type="entry name" value="SNF2_RAD54_helicase_repair"/>
</dbReference>
<accession>D8QCT5</accession>
<dbReference type="PROSITE" id="PS51194">
    <property type="entry name" value="HELICASE_CTER"/>
    <property type="match status" value="1"/>
</dbReference>
<name>D8QCT5_SCHCM</name>
<dbReference type="Proteomes" id="UP000007431">
    <property type="component" value="Unassembled WGS sequence"/>
</dbReference>
<feature type="domain" description="Helicase ATP-binding" evidence="5">
    <location>
        <begin position="376"/>
        <end position="569"/>
    </location>
</feature>
<dbReference type="InterPro" id="IPR014001">
    <property type="entry name" value="Helicase_ATP-bd"/>
</dbReference>
<dbReference type="Pfam" id="PF00176">
    <property type="entry name" value="SNF2-rel_dom"/>
    <property type="match status" value="1"/>
</dbReference>
<dbReference type="EMBL" id="GL377309">
    <property type="protein sequence ID" value="EFI94586.1"/>
    <property type="molecule type" value="Genomic_DNA"/>
</dbReference>
<dbReference type="Pfam" id="PF00271">
    <property type="entry name" value="Helicase_C"/>
    <property type="match status" value="1"/>
</dbReference>
<protein>
    <submittedName>
        <fullName evidence="7">Uncharacterized protein</fullName>
    </submittedName>
</protein>
<dbReference type="GO" id="GO:0005634">
    <property type="term" value="C:nucleus"/>
    <property type="evidence" value="ECO:0007669"/>
    <property type="project" value="TreeGrafter"/>
</dbReference>
<dbReference type="InterPro" id="IPR038718">
    <property type="entry name" value="SNF2-like_sf"/>
</dbReference>
<gene>
    <name evidence="7" type="ORF">SCHCODRAFT_111676</name>
</gene>
<dbReference type="InterPro" id="IPR027417">
    <property type="entry name" value="P-loop_NTPase"/>
</dbReference>
<feature type="compositionally biased region" description="Acidic residues" evidence="4">
    <location>
        <begin position="920"/>
        <end position="936"/>
    </location>
</feature>
<dbReference type="AlphaFoldDB" id="D8QCT5"/>
<dbReference type="InterPro" id="IPR000330">
    <property type="entry name" value="SNF2_N"/>
</dbReference>
<dbReference type="VEuPathDB" id="FungiDB:SCHCODRAFT_01191914"/>
<dbReference type="STRING" id="578458.D8QCT5"/>
<feature type="region of interest" description="Disordered" evidence="4">
    <location>
        <begin position="1"/>
        <end position="36"/>
    </location>
</feature>
<keyword evidence="3" id="KW-0067">ATP-binding</keyword>
<proteinExistence type="predicted"/>
<evidence type="ECO:0000259" key="6">
    <source>
        <dbReference type="PROSITE" id="PS51194"/>
    </source>
</evidence>
<feature type="domain" description="Helicase C-terminal" evidence="6">
    <location>
        <begin position="733"/>
        <end position="885"/>
    </location>
</feature>
<dbReference type="Gene3D" id="3.40.50.300">
    <property type="entry name" value="P-loop containing nucleotide triphosphate hydrolases"/>
    <property type="match status" value="1"/>
</dbReference>
<keyword evidence="2" id="KW-0378">Hydrolase</keyword>
<evidence type="ECO:0000256" key="3">
    <source>
        <dbReference type="ARBA" id="ARBA00022840"/>
    </source>
</evidence>
<dbReference type="HOGENOM" id="CLU_000315_10_1_1"/>
<dbReference type="Gene3D" id="1.20.120.850">
    <property type="entry name" value="SWI2/SNF2 ATPases, N-terminal domain"/>
    <property type="match status" value="1"/>
</dbReference>
<keyword evidence="8" id="KW-1185">Reference proteome</keyword>
<dbReference type="SMART" id="SM00487">
    <property type="entry name" value="DEXDc"/>
    <property type="match status" value="1"/>
</dbReference>
<dbReference type="GO" id="GO:0015616">
    <property type="term" value="F:DNA translocase activity"/>
    <property type="evidence" value="ECO:0007669"/>
    <property type="project" value="TreeGrafter"/>
</dbReference>
<organism evidence="8">
    <name type="scientific">Schizophyllum commune (strain H4-8 / FGSC 9210)</name>
    <name type="common">Split gill fungus</name>
    <dbReference type="NCBI Taxonomy" id="578458"/>
    <lineage>
        <taxon>Eukaryota</taxon>
        <taxon>Fungi</taxon>
        <taxon>Dikarya</taxon>
        <taxon>Basidiomycota</taxon>
        <taxon>Agaricomycotina</taxon>
        <taxon>Agaricomycetes</taxon>
        <taxon>Agaricomycetidae</taxon>
        <taxon>Agaricales</taxon>
        <taxon>Schizophyllaceae</taxon>
        <taxon>Schizophyllum</taxon>
    </lineage>
</organism>
<dbReference type="InParanoid" id="D8QCT5"/>
<feature type="non-terminal residue" evidence="7">
    <location>
        <position position="1059"/>
    </location>
</feature>
<evidence type="ECO:0000256" key="4">
    <source>
        <dbReference type="SAM" id="MobiDB-lite"/>
    </source>
</evidence>
<keyword evidence="1" id="KW-0547">Nucleotide-binding</keyword>
<feature type="region of interest" description="Disordered" evidence="4">
    <location>
        <begin position="912"/>
        <end position="955"/>
    </location>
</feature>
<dbReference type="GO" id="GO:0005524">
    <property type="term" value="F:ATP binding"/>
    <property type="evidence" value="ECO:0007669"/>
    <property type="project" value="InterPro"/>
</dbReference>
<reference evidence="7 8" key="1">
    <citation type="journal article" date="2010" name="Nat. Biotechnol.">
        <title>Genome sequence of the model mushroom Schizophyllum commune.</title>
        <authorList>
            <person name="Ohm R.A."/>
            <person name="de Jong J.F."/>
            <person name="Lugones L.G."/>
            <person name="Aerts A."/>
            <person name="Kothe E."/>
            <person name="Stajich J.E."/>
            <person name="de Vries R.P."/>
            <person name="Record E."/>
            <person name="Levasseur A."/>
            <person name="Baker S.E."/>
            <person name="Bartholomew K.A."/>
            <person name="Coutinho P.M."/>
            <person name="Erdmann S."/>
            <person name="Fowler T.J."/>
            <person name="Gathman A.C."/>
            <person name="Lombard V."/>
            <person name="Henrissat B."/>
            <person name="Knabe N."/>
            <person name="Kuees U."/>
            <person name="Lilly W.W."/>
            <person name="Lindquist E."/>
            <person name="Lucas S."/>
            <person name="Magnuson J.K."/>
            <person name="Piumi F."/>
            <person name="Raudaskoski M."/>
            <person name="Salamov A."/>
            <person name="Schmutz J."/>
            <person name="Schwarze F.W.M.R."/>
            <person name="vanKuyk P.A."/>
            <person name="Horton J.S."/>
            <person name="Grigoriev I.V."/>
            <person name="Woesten H.A.B."/>
        </authorList>
    </citation>
    <scope>NUCLEOTIDE SEQUENCE [LARGE SCALE GENOMIC DNA]</scope>
    <source>
        <strain evidence="8">H4-8 / FGSC 9210</strain>
    </source>
</reference>
<evidence type="ECO:0000256" key="2">
    <source>
        <dbReference type="ARBA" id="ARBA00022801"/>
    </source>
</evidence>
<dbReference type="GO" id="GO:0007131">
    <property type="term" value="P:reciprocal meiotic recombination"/>
    <property type="evidence" value="ECO:0007669"/>
    <property type="project" value="TreeGrafter"/>
</dbReference>
<dbReference type="PROSITE" id="PS51192">
    <property type="entry name" value="HELICASE_ATP_BIND_1"/>
    <property type="match status" value="1"/>
</dbReference>
<evidence type="ECO:0000256" key="1">
    <source>
        <dbReference type="ARBA" id="ARBA00022741"/>
    </source>
</evidence>
<dbReference type="eggNOG" id="KOG0390">
    <property type="taxonomic scope" value="Eukaryota"/>
</dbReference>
<evidence type="ECO:0000313" key="8">
    <source>
        <dbReference type="Proteomes" id="UP000007431"/>
    </source>
</evidence>
<evidence type="ECO:0000313" key="7">
    <source>
        <dbReference type="EMBL" id="EFI94586.1"/>
    </source>
</evidence>
<sequence length="1059" mass="117077">MPAFQNPVVPSKRKSEAADGPAAKRRQSEIGSSSTEEYWVVQWRNPQTRKHKTWDEDGVLQVVGSKATLYDMDGKAVGFGRADLPLSSGKNFSVGGKDLELDRELTKRDFLSGSCFGSSTFSVSTPVEASPIRTSHSAYKAFKPPTIGKSFAQPSRGIPLQPVSLLATSQSSSQVRNDDTSSDQKDGIWSVAWRKPVNNKNKQTWDGDAYAEKSDDKLTLISEEGKIMGSTSCKGHLLSEGYRMYIGGKEVRFDAVMPRSQLPDAVRERLKDAGDDEDDVEVVAAPTLPVVKPQPMKPIAAANFYGAPPKSKEPKPLHDPAAEGAIVMKAPTKDHIKKFNKKGLPVVPVVIDPVLGRRLRPHQVEGVKFLYECVMGLRKHEGQGCILADEMGLGKTLQVGCMRISLLLHLTVLCEDDHPRMDAAETKSVLRAHASGTEGLDRMPSIPGEQHTKNWKSEFHKWLGRDRVGVTVCDNSNKGLQTFLHGGKHQHVLIIGYERLRTVVNKITTCIPPVGLIICDEGHRLKSANNKTTTMFKALKTPRRVILSGTPIQNDLSEFHAMADFCNPGLLDDYQTFRRVYEIPIVKSRTPEATPKELEIGEGRLAQLLTISNSFVLRRDAGLLGNYLPPKHEHIVFVKPTQLQISMYQKILHPDKVDDFVNGSQADTLALLNTLKKVSNSPILVKAAHDKDKESSRTSIAKSAVADAVTVLQPDARVDDMTLSGKLILVSKLLKYIYEHTDEKVVFVSHYTSSLNILSAYCDRKRYKYNRLDGNTPPAKRQEYVNQFNKSTQRSNFIFLLSGVGINLTGASRLILFDCDWNPSYDLQSAARCHRDGQKRPVHVYRFMTAGLIDEKIYQRQVTKLGLSSSLMGSESSKDKSDSFTRKDLRDIFRVYADTGCNTHDLLDCSCEADMPPASPEDEGSPDEDESEEEDGEERKGFLPASQVKPKDISKADKADLQKKKAALAALGEFKHINCLGPGAENMSDGVLRSLLYRPPPTEASAPKSQLETLLSLDLATIDAMDASKKFQSLPGGTITYVFEKTASTTPEDVPMKEA</sequence>
<dbReference type="PANTHER" id="PTHR45629">
    <property type="entry name" value="SNF2/RAD54 FAMILY MEMBER"/>
    <property type="match status" value="1"/>
</dbReference>
<dbReference type="PANTHER" id="PTHR45629:SF7">
    <property type="entry name" value="DNA EXCISION REPAIR PROTEIN ERCC-6-RELATED"/>
    <property type="match status" value="1"/>
</dbReference>
<dbReference type="Gene3D" id="3.40.50.10810">
    <property type="entry name" value="Tandem AAA-ATPase domain"/>
    <property type="match status" value="1"/>
</dbReference>
<dbReference type="SMART" id="SM00490">
    <property type="entry name" value="HELICc"/>
    <property type="match status" value="1"/>
</dbReference>